<gene>
    <name evidence="2" type="ORF">GCM10010307_33700</name>
</gene>
<feature type="region of interest" description="Disordered" evidence="1">
    <location>
        <begin position="40"/>
        <end position="61"/>
    </location>
</feature>
<keyword evidence="3" id="KW-1185">Reference proteome</keyword>
<organism evidence="2 3">
    <name type="scientific">Streptomyces vastus</name>
    <dbReference type="NCBI Taxonomy" id="285451"/>
    <lineage>
        <taxon>Bacteria</taxon>
        <taxon>Bacillati</taxon>
        <taxon>Actinomycetota</taxon>
        <taxon>Actinomycetes</taxon>
        <taxon>Kitasatosporales</taxon>
        <taxon>Streptomycetaceae</taxon>
        <taxon>Streptomyces</taxon>
    </lineage>
</organism>
<protein>
    <recommendedName>
        <fullName evidence="4">XRE family transcriptional regulator</fullName>
    </recommendedName>
</protein>
<evidence type="ECO:0008006" key="4">
    <source>
        <dbReference type="Google" id="ProtNLM"/>
    </source>
</evidence>
<comment type="caution">
    <text evidence="2">The sequence shown here is derived from an EMBL/GenBank/DDBJ whole genome shotgun (WGS) entry which is preliminary data.</text>
</comment>
<evidence type="ECO:0000313" key="2">
    <source>
        <dbReference type="EMBL" id="GAA2636655.1"/>
    </source>
</evidence>
<evidence type="ECO:0000256" key="1">
    <source>
        <dbReference type="SAM" id="MobiDB-lite"/>
    </source>
</evidence>
<evidence type="ECO:0000313" key="3">
    <source>
        <dbReference type="Proteomes" id="UP001500151"/>
    </source>
</evidence>
<name>A0ABN3QWF8_9ACTN</name>
<dbReference type="EMBL" id="BAAASJ010000033">
    <property type="protein sequence ID" value="GAA2636655.1"/>
    <property type="molecule type" value="Genomic_DNA"/>
</dbReference>
<reference evidence="2 3" key="1">
    <citation type="journal article" date="2019" name="Int. J. Syst. Evol. Microbiol.">
        <title>The Global Catalogue of Microorganisms (GCM) 10K type strain sequencing project: providing services to taxonomists for standard genome sequencing and annotation.</title>
        <authorList>
            <consortium name="The Broad Institute Genomics Platform"/>
            <consortium name="The Broad Institute Genome Sequencing Center for Infectious Disease"/>
            <person name="Wu L."/>
            <person name="Ma J."/>
        </authorList>
    </citation>
    <scope>NUCLEOTIDE SEQUENCE [LARGE SCALE GENOMIC DNA]</scope>
    <source>
        <strain evidence="2 3">JCM 4524</strain>
    </source>
</reference>
<proteinExistence type="predicted"/>
<sequence length="61" mass="7044">MGRRETPVDPAAGPVQRFAYELRKLRQEAGGLTYREMARRAHYSVTPSPRRQRAINPPPWP</sequence>
<accession>A0ABN3QWF8</accession>
<dbReference type="Proteomes" id="UP001500151">
    <property type="component" value="Unassembled WGS sequence"/>
</dbReference>